<dbReference type="InterPro" id="IPR010982">
    <property type="entry name" value="Lambda_DNA-bd_dom_sf"/>
</dbReference>
<dbReference type="AlphaFoldDB" id="A0A949JGB0"/>
<dbReference type="SUPFAM" id="SSF47413">
    <property type="entry name" value="lambda repressor-like DNA-binding domains"/>
    <property type="match status" value="1"/>
</dbReference>
<evidence type="ECO:0000313" key="6">
    <source>
        <dbReference type="Proteomes" id="UP000694501"/>
    </source>
</evidence>
<dbReference type="SMART" id="SM00530">
    <property type="entry name" value="HTH_XRE"/>
    <property type="match status" value="1"/>
</dbReference>
<evidence type="ECO:0000313" key="5">
    <source>
        <dbReference type="EMBL" id="MBU7598004.1"/>
    </source>
</evidence>
<sequence length="395" mass="42678">MGTSTLAPGANVAALRHARGLSQAALARRAAISVSLLSKAEVGARALTPTTAAALARALGVTMAEVLGRTPPSRGNEALLYELRSAVRDYDRPRGTRVEADRISAALARADTLRNDVDIAGLLVVLPQLLRDVTDHAFAENTSESWMAVANVYSSVYWISARHRWMDLAELAVTRQRWAVRQKPNPLGEAIAARDRAGAYLNGGDFEGGLHIVERAIARAQTQLSGPQRAFAVGMLDLRGMTLAGRLHDKREGQRAAERHIRSAREAAQVVGEDVRCHSMIFGPGNTATHELATRLDLGRPDEALRVAGSAHFAEVLAGLPPTRISPTHINIARARLDLGDRDGALDDLTTAWRTAPQMARIHPMGREIFRVVASLHRRSNAKLMALSRMSGLAV</sequence>
<dbReference type="GO" id="GO:0003700">
    <property type="term" value="F:DNA-binding transcription factor activity"/>
    <property type="evidence" value="ECO:0007669"/>
    <property type="project" value="TreeGrafter"/>
</dbReference>
<dbReference type="Proteomes" id="UP000694501">
    <property type="component" value="Unassembled WGS sequence"/>
</dbReference>
<keyword evidence="3" id="KW-0804">Transcription</keyword>
<dbReference type="RefSeq" id="WP_211041653.1">
    <property type="nucleotide sequence ID" value="NZ_JAELVF020000001.1"/>
</dbReference>
<organism evidence="5 6">
    <name type="scientific">Streptomyces tardus</name>
    <dbReference type="NCBI Taxonomy" id="2780544"/>
    <lineage>
        <taxon>Bacteria</taxon>
        <taxon>Bacillati</taxon>
        <taxon>Actinomycetota</taxon>
        <taxon>Actinomycetes</taxon>
        <taxon>Kitasatosporales</taxon>
        <taxon>Streptomycetaceae</taxon>
        <taxon>Streptomyces</taxon>
    </lineage>
</organism>
<protein>
    <submittedName>
        <fullName evidence="5">Helix-turn-helix transcriptional regulator</fullName>
    </submittedName>
</protein>
<gene>
    <name evidence="5" type="ORF">JGS22_010375</name>
</gene>
<dbReference type="CDD" id="cd00093">
    <property type="entry name" value="HTH_XRE"/>
    <property type="match status" value="1"/>
</dbReference>
<proteinExistence type="predicted"/>
<dbReference type="InterPro" id="IPR001387">
    <property type="entry name" value="Cro/C1-type_HTH"/>
</dbReference>
<reference evidence="5" key="1">
    <citation type="submission" date="2021-06" db="EMBL/GenBank/DDBJ databases">
        <title>Sequencing of actinobacteria type strains.</title>
        <authorList>
            <person name="Nguyen G.-S."/>
            <person name="Wentzel A."/>
        </authorList>
    </citation>
    <scope>NUCLEOTIDE SEQUENCE</scope>
    <source>
        <strain evidence="5">P38-E01</strain>
    </source>
</reference>
<dbReference type="SUPFAM" id="SSF48452">
    <property type="entry name" value="TPR-like"/>
    <property type="match status" value="1"/>
</dbReference>
<dbReference type="PANTHER" id="PTHR46797:SF23">
    <property type="entry name" value="HTH-TYPE TRANSCRIPTIONAL REGULATOR SUTR"/>
    <property type="match status" value="1"/>
</dbReference>
<keyword evidence="1" id="KW-0805">Transcription regulation</keyword>
<dbReference type="GO" id="GO:0005829">
    <property type="term" value="C:cytosol"/>
    <property type="evidence" value="ECO:0007669"/>
    <property type="project" value="TreeGrafter"/>
</dbReference>
<dbReference type="Gene3D" id="1.10.260.40">
    <property type="entry name" value="lambda repressor-like DNA-binding domains"/>
    <property type="match status" value="1"/>
</dbReference>
<dbReference type="Pfam" id="PF01381">
    <property type="entry name" value="HTH_3"/>
    <property type="match status" value="1"/>
</dbReference>
<name>A0A949JGB0_9ACTN</name>
<dbReference type="GO" id="GO:0003677">
    <property type="term" value="F:DNA binding"/>
    <property type="evidence" value="ECO:0007669"/>
    <property type="project" value="UniProtKB-KW"/>
</dbReference>
<dbReference type="InterPro" id="IPR050807">
    <property type="entry name" value="TransReg_Diox_bact_type"/>
</dbReference>
<accession>A0A949JGB0</accession>
<evidence type="ECO:0000256" key="3">
    <source>
        <dbReference type="ARBA" id="ARBA00023163"/>
    </source>
</evidence>
<dbReference type="PROSITE" id="PS50943">
    <property type="entry name" value="HTH_CROC1"/>
    <property type="match status" value="1"/>
</dbReference>
<feature type="domain" description="HTH cro/C1-type" evidence="4">
    <location>
        <begin position="12"/>
        <end position="66"/>
    </location>
</feature>
<dbReference type="EMBL" id="JAELVF020000001">
    <property type="protein sequence ID" value="MBU7598004.1"/>
    <property type="molecule type" value="Genomic_DNA"/>
</dbReference>
<keyword evidence="6" id="KW-1185">Reference proteome</keyword>
<dbReference type="Gene3D" id="1.25.40.10">
    <property type="entry name" value="Tetratricopeptide repeat domain"/>
    <property type="match status" value="1"/>
</dbReference>
<keyword evidence="2" id="KW-0238">DNA-binding</keyword>
<evidence type="ECO:0000256" key="2">
    <source>
        <dbReference type="ARBA" id="ARBA00023125"/>
    </source>
</evidence>
<dbReference type="PANTHER" id="PTHR46797">
    <property type="entry name" value="HTH-TYPE TRANSCRIPTIONAL REGULATOR"/>
    <property type="match status" value="1"/>
</dbReference>
<dbReference type="InterPro" id="IPR011990">
    <property type="entry name" value="TPR-like_helical_dom_sf"/>
</dbReference>
<evidence type="ECO:0000259" key="4">
    <source>
        <dbReference type="PROSITE" id="PS50943"/>
    </source>
</evidence>
<comment type="caution">
    <text evidence="5">The sequence shown here is derived from an EMBL/GenBank/DDBJ whole genome shotgun (WGS) entry which is preliminary data.</text>
</comment>
<evidence type="ECO:0000256" key="1">
    <source>
        <dbReference type="ARBA" id="ARBA00023015"/>
    </source>
</evidence>